<keyword evidence="1" id="KW-1133">Transmembrane helix</keyword>
<reference evidence="2 3" key="1">
    <citation type="submission" date="2016-10" db="EMBL/GenBank/DDBJ databases">
        <authorList>
            <person name="de Groot N.N."/>
        </authorList>
    </citation>
    <scope>NUCLEOTIDE SEQUENCE [LARGE SCALE GENOMIC DNA]</scope>
    <source>
        <strain evidence="2 3">Vu-144</strain>
    </source>
</reference>
<evidence type="ECO:0000256" key="1">
    <source>
        <dbReference type="SAM" id="Phobius"/>
    </source>
</evidence>
<dbReference type="OrthoDB" id="64737at2"/>
<evidence type="ECO:0000313" key="2">
    <source>
        <dbReference type="EMBL" id="SEA56190.1"/>
    </source>
</evidence>
<feature type="transmembrane region" description="Helical" evidence="1">
    <location>
        <begin position="21"/>
        <end position="44"/>
    </location>
</feature>
<accession>A0A1H4C780</accession>
<name>A0A1H4C780_9BACT</name>
<dbReference type="RefSeq" id="WP_091400811.1">
    <property type="nucleotide sequence ID" value="NZ_FNQY01000028.1"/>
</dbReference>
<dbReference type="InterPro" id="IPR009781">
    <property type="entry name" value="DUF1345"/>
</dbReference>
<dbReference type="STRING" id="551991.SAMN05192529_12825"/>
<proteinExistence type="predicted"/>
<feature type="transmembrane region" description="Helical" evidence="1">
    <location>
        <begin position="50"/>
        <end position="70"/>
    </location>
</feature>
<protein>
    <submittedName>
        <fullName evidence="2">Uncharacterized membrane protein</fullName>
    </submittedName>
</protein>
<feature type="transmembrane region" description="Helical" evidence="1">
    <location>
        <begin position="219"/>
        <end position="241"/>
    </location>
</feature>
<evidence type="ECO:0000313" key="3">
    <source>
        <dbReference type="Proteomes" id="UP000199041"/>
    </source>
</evidence>
<keyword evidence="1" id="KW-0472">Membrane</keyword>
<gene>
    <name evidence="2" type="ORF">SAMN05192529_12825</name>
</gene>
<dbReference type="EMBL" id="FNQY01000028">
    <property type="protein sequence ID" value="SEA56190.1"/>
    <property type="molecule type" value="Genomic_DNA"/>
</dbReference>
<keyword evidence="1" id="KW-0812">Transmembrane</keyword>
<sequence length="243" mass="27237">MTNPAHSAKDKNFPVKKEGRTIRLSGTAKLGISLGLALLFFLLVKVPKTAHLVLSWDVFCLSQIVLIWLAMLTDSKSIRKEAQHEDSSRSFIFILSLFAALFSIFSVVQMVLSAGTGELYKALNLISCLSCMVLSWILVHTIFTVRYAHLYYARDNARKDKHAGGLDFPTHPEDKQNNVNQWPDFLDFAYFSFTLGTTFQVSDVEISDKKIRRIAMVHGLFSFAFNAAIIALSVNIISGLIEK</sequence>
<feature type="transmembrane region" description="Helical" evidence="1">
    <location>
        <begin position="124"/>
        <end position="148"/>
    </location>
</feature>
<dbReference type="AlphaFoldDB" id="A0A1H4C780"/>
<feature type="transmembrane region" description="Helical" evidence="1">
    <location>
        <begin position="91"/>
        <end position="112"/>
    </location>
</feature>
<dbReference type="Pfam" id="PF07077">
    <property type="entry name" value="DUF1345"/>
    <property type="match status" value="1"/>
</dbReference>
<dbReference type="Proteomes" id="UP000199041">
    <property type="component" value="Unassembled WGS sequence"/>
</dbReference>
<organism evidence="2 3">
    <name type="scientific">Arachidicoccus rhizosphaerae</name>
    <dbReference type="NCBI Taxonomy" id="551991"/>
    <lineage>
        <taxon>Bacteria</taxon>
        <taxon>Pseudomonadati</taxon>
        <taxon>Bacteroidota</taxon>
        <taxon>Chitinophagia</taxon>
        <taxon>Chitinophagales</taxon>
        <taxon>Chitinophagaceae</taxon>
        <taxon>Arachidicoccus</taxon>
    </lineage>
</organism>
<keyword evidence="3" id="KW-1185">Reference proteome</keyword>